<feature type="transmembrane region" description="Helical" evidence="1">
    <location>
        <begin position="143"/>
        <end position="163"/>
    </location>
</feature>
<protein>
    <submittedName>
        <fullName evidence="2">Uncharacterized protein</fullName>
    </submittedName>
</protein>
<organism evidence="2">
    <name type="scientific">Klebsiella pneumoniae</name>
    <dbReference type="NCBI Taxonomy" id="573"/>
    <lineage>
        <taxon>Bacteria</taxon>
        <taxon>Pseudomonadati</taxon>
        <taxon>Pseudomonadota</taxon>
        <taxon>Gammaproteobacteria</taxon>
        <taxon>Enterobacterales</taxon>
        <taxon>Enterobacteriaceae</taxon>
        <taxon>Klebsiella/Raoultella group</taxon>
        <taxon>Klebsiella</taxon>
        <taxon>Klebsiella pneumoniae complex</taxon>
    </lineage>
</organism>
<evidence type="ECO:0000313" key="2">
    <source>
        <dbReference type="EMBL" id="VTM58169.1"/>
    </source>
</evidence>
<name>A0A4P0YCN0_KLEPN</name>
<gene>
    <name evidence="2" type="ORF">NCTC9183_05392</name>
</gene>
<feature type="transmembrane region" description="Helical" evidence="1">
    <location>
        <begin position="110"/>
        <end position="131"/>
    </location>
</feature>
<feature type="transmembrane region" description="Helical" evidence="1">
    <location>
        <begin position="184"/>
        <end position="201"/>
    </location>
</feature>
<evidence type="ECO:0000256" key="1">
    <source>
        <dbReference type="SAM" id="Phobius"/>
    </source>
</evidence>
<proteinExistence type="predicted"/>
<reference evidence="2" key="1">
    <citation type="submission" date="2019-04" db="EMBL/GenBank/DDBJ databases">
        <authorList>
            <consortium name="Pathogen Informatics"/>
        </authorList>
    </citation>
    <scope>NUCLEOTIDE SEQUENCE</scope>
    <source>
        <strain evidence="2">NCTC9183</strain>
    </source>
</reference>
<keyword evidence="1" id="KW-0472">Membrane</keyword>
<sequence>MAANIVSPRAERAVLLWLRRRRRAAGGPGDRILVSSPGQLVAVNLVRVYHAMPYVMRFGVASVADIPLVAYATLTLSGFVLAFCHPGHSKLPIVAWAVHNQPSPREMVDWILRSWVLQFGFLVIIFWRFAFMGKLSSDRLMQIVGIFNDVCYLATLVLAGILLRDGWRDFQGVAAPAGNIRIPLIFALSFYLPFQLVWILLSAQQYELPLWGWLLLVPAMVGVLLARLTVVGIALCFRRWLGPQGCLRWRGPLALLAA</sequence>
<keyword evidence="1" id="KW-1133">Transmembrane helix</keyword>
<dbReference type="Proteomes" id="UP000507695">
    <property type="component" value="Unassembled WGS sequence"/>
</dbReference>
<accession>A0A4P0YCN0</accession>
<keyword evidence="1" id="KW-0812">Transmembrane</keyword>
<dbReference type="EMBL" id="CABDVL010000003">
    <property type="protein sequence ID" value="VTM58169.1"/>
    <property type="molecule type" value="Genomic_DNA"/>
</dbReference>
<dbReference type="AlphaFoldDB" id="A0A4P0YCN0"/>
<feature type="transmembrane region" description="Helical" evidence="1">
    <location>
        <begin position="213"/>
        <end position="237"/>
    </location>
</feature>